<dbReference type="Gene3D" id="1.10.1200.10">
    <property type="entry name" value="ACP-like"/>
    <property type="match status" value="1"/>
</dbReference>
<evidence type="ECO:0000256" key="3">
    <source>
        <dbReference type="ARBA" id="ARBA00022553"/>
    </source>
</evidence>
<dbReference type="PANTHER" id="PTHR45527:SF1">
    <property type="entry name" value="FATTY ACID SYNTHASE"/>
    <property type="match status" value="1"/>
</dbReference>
<dbReference type="InterPro" id="IPR036736">
    <property type="entry name" value="ACP-like_sf"/>
</dbReference>
<dbReference type="PROSITE" id="PS50075">
    <property type="entry name" value="CARRIER"/>
    <property type="match status" value="1"/>
</dbReference>
<dbReference type="GO" id="GO:0044550">
    <property type="term" value="P:secondary metabolite biosynthetic process"/>
    <property type="evidence" value="ECO:0007669"/>
    <property type="project" value="TreeGrafter"/>
</dbReference>
<feature type="domain" description="Carrier" evidence="5">
    <location>
        <begin position="511"/>
        <end position="586"/>
    </location>
</feature>
<evidence type="ECO:0000256" key="2">
    <source>
        <dbReference type="ARBA" id="ARBA00022450"/>
    </source>
</evidence>
<dbReference type="RefSeq" id="WP_190836444.1">
    <property type="nucleotide sequence ID" value="NZ_CAWPPI010000110.1"/>
</dbReference>
<dbReference type="Pfam" id="PF00975">
    <property type="entry name" value="Thioesterase"/>
    <property type="match status" value="1"/>
</dbReference>
<dbReference type="Pfam" id="PF00550">
    <property type="entry name" value="PP-binding"/>
    <property type="match status" value="1"/>
</dbReference>
<feature type="region of interest" description="Disordered" evidence="4">
    <location>
        <begin position="1"/>
        <end position="21"/>
    </location>
</feature>
<dbReference type="FunFam" id="1.10.1200.10:FF:000005">
    <property type="entry name" value="Nonribosomal peptide synthetase 1"/>
    <property type="match status" value="1"/>
</dbReference>
<dbReference type="GO" id="GO:0003824">
    <property type="term" value="F:catalytic activity"/>
    <property type="evidence" value="ECO:0007669"/>
    <property type="project" value="InterPro"/>
</dbReference>
<comment type="cofactor">
    <cofactor evidence="1">
        <name>pantetheine 4'-phosphate</name>
        <dbReference type="ChEBI" id="CHEBI:47942"/>
    </cofactor>
</comment>
<dbReference type="GO" id="GO:0031177">
    <property type="term" value="F:phosphopantetheine binding"/>
    <property type="evidence" value="ECO:0007669"/>
    <property type="project" value="InterPro"/>
</dbReference>
<accession>A0A8J6XQ09</accession>
<dbReference type="AlphaFoldDB" id="A0A8J6XQ09"/>
<comment type="caution">
    <text evidence="6">The sequence shown here is derived from an EMBL/GenBank/DDBJ whole genome shotgun (WGS) entry which is preliminary data.</text>
</comment>
<protein>
    <recommendedName>
        <fullName evidence="5">Carrier domain-containing protein</fullName>
    </recommendedName>
</protein>
<dbReference type="InterPro" id="IPR001031">
    <property type="entry name" value="Thioesterase"/>
</dbReference>
<organism evidence="6 7">
    <name type="scientific">Iningainema tapete BLCC-T55</name>
    <dbReference type="NCBI Taxonomy" id="2748662"/>
    <lineage>
        <taxon>Bacteria</taxon>
        <taxon>Bacillati</taxon>
        <taxon>Cyanobacteriota</taxon>
        <taxon>Cyanophyceae</taxon>
        <taxon>Nostocales</taxon>
        <taxon>Scytonemataceae</taxon>
        <taxon>Iningainema tapete</taxon>
    </lineage>
</organism>
<dbReference type="Proteomes" id="UP000629098">
    <property type="component" value="Unassembled WGS sequence"/>
</dbReference>
<dbReference type="Gene3D" id="3.30.559.30">
    <property type="entry name" value="Nonribosomal peptide synthetase, condensation domain"/>
    <property type="match status" value="1"/>
</dbReference>
<dbReference type="GO" id="GO:0005737">
    <property type="term" value="C:cytoplasm"/>
    <property type="evidence" value="ECO:0007669"/>
    <property type="project" value="TreeGrafter"/>
</dbReference>
<dbReference type="FunFam" id="3.30.559.10:FF:000012">
    <property type="entry name" value="Non-ribosomal peptide synthetase"/>
    <property type="match status" value="1"/>
</dbReference>
<dbReference type="GO" id="GO:0043041">
    <property type="term" value="P:amino acid activation for nonribosomal peptide biosynthetic process"/>
    <property type="evidence" value="ECO:0007669"/>
    <property type="project" value="TreeGrafter"/>
</dbReference>
<reference evidence="6" key="1">
    <citation type="submission" date="2020-09" db="EMBL/GenBank/DDBJ databases">
        <title>Iningainema tapete sp. nov. (Scytonemataceae, Cyanobacteria) from greenhouses in central Florida (USA) produces two types of nodularin with biosynthetic potential for microcystin-LR and anabaenopeptins.</title>
        <authorList>
            <person name="Berthold D.E."/>
            <person name="Lefler F.W."/>
            <person name="Huang I.-S."/>
            <person name="Abdulla H."/>
            <person name="Zimba P.V."/>
            <person name="Laughinghouse H.D. IV."/>
        </authorList>
    </citation>
    <scope>NUCLEOTIDE SEQUENCE</scope>
    <source>
        <strain evidence="6">BLCCT55</strain>
    </source>
</reference>
<dbReference type="CDD" id="cd19531">
    <property type="entry name" value="LCL_NRPS-like"/>
    <property type="match status" value="1"/>
</dbReference>
<dbReference type="GO" id="GO:0008610">
    <property type="term" value="P:lipid biosynthetic process"/>
    <property type="evidence" value="ECO:0007669"/>
    <property type="project" value="UniProtKB-ARBA"/>
</dbReference>
<sequence>MKYPFSEITNDNDLSQNHSEKTPSDFWKAVRTNIKLKHQTPIIKPVSRDGNLPLSFGQERLWLFDQLQPGSSIHNMRAAYRLQGLLNIAALEQSFVEIARRHEILRTTFPVIDGQPVQVISKDIALKLPVVELQELPTSQQEIKVQQLITEESDQSFDLASGPLWRVKLLRLAEEEHVLLRTVHHIIFDGWSYGVFMREVAVLYEAFSTGSPSLLPELPIQYADFAQSQRQWLQGEMLESHLDYWKQQLSGSVPTLELPIDNLRPSVPTYRGASQSLVLSETLTKAVKALSHQEGVSLFVTLLTAFKSLLYQYTGQKDMIVCSSVAGRHRVETKKLIGYFNNLVVMRTDLSGNPSFRELMSRVSRVSLGAYQHQELPFQKLADFPNLVRTPLHRGMFVLQNTPPQPLELADIAVSHLDVGTEVANFDLFLSMEEKGEGLRGVLYYKTNLFNSTTITSMLENFQILLDFVVQSDRHLSDLPLLASEKLPQLINTLGAPEQNTQNSEDSFVVVTQDELELQLIKIWEKVLGIQPIRARDNFFELGGHSLAAVRLFTEIEKTFGKNLPLATLFQAATVAELAQIIRQKDWLAPWSSLVAIQPHGSQPPLFYIHPVGGNLLVYRDLALSLGCDQPVYGLQAKGLDGKFVPITNIMEMADHYITQIRSIQPHGPYFLAGLSSGGMVAWEMAVQFVAQGEKVAMLALFDTPGSGYPKLLPPIPRFFSVLNWVVLDFLSMPITLLAKLKQLGVKYTLAKILGRWGMFSLLDEDNQIQYLNVQSQMRRSIDGYKSNSSQGNFWKKWLNFFTIFLLKNSSKSYYANTFAGGLYYDAISYLPTALQKVQQANRQAGESYTPPIYPGHVILFRASERPPGIYRDPQLGWGGMAEGGMEIYEIPGDHTSIMKSPLLAAQLRACLEIAHKGEV</sequence>
<evidence type="ECO:0000256" key="4">
    <source>
        <dbReference type="SAM" id="MobiDB-lite"/>
    </source>
</evidence>
<dbReference type="Pfam" id="PF00668">
    <property type="entry name" value="Condensation"/>
    <property type="match status" value="1"/>
</dbReference>
<dbReference type="SUPFAM" id="SSF52777">
    <property type="entry name" value="CoA-dependent acyltransferases"/>
    <property type="match status" value="2"/>
</dbReference>
<gene>
    <name evidence="6" type="ORF">ICL16_36320</name>
</gene>
<keyword evidence="7" id="KW-1185">Reference proteome</keyword>
<dbReference type="Gene3D" id="3.30.559.10">
    <property type="entry name" value="Chloramphenicol acetyltransferase-like domain"/>
    <property type="match status" value="1"/>
</dbReference>
<dbReference type="PANTHER" id="PTHR45527">
    <property type="entry name" value="NONRIBOSOMAL PEPTIDE SYNTHETASE"/>
    <property type="match status" value="1"/>
</dbReference>
<evidence type="ECO:0000313" key="7">
    <source>
        <dbReference type="Proteomes" id="UP000629098"/>
    </source>
</evidence>
<name>A0A8J6XQ09_9CYAN</name>
<dbReference type="InterPro" id="IPR020806">
    <property type="entry name" value="PKS_PP-bd"/>
</dbReference>
<evidence type="ECO:0000313" key="6">
    <source>
        <dbReference type="EMBL" id="MBD2777372.1"/>
    </source>
</evidence>
<keyword evidence="2" id="KW-0596">Phosphopantetheine</keyword>
<dbReference type="InterPro" id="IPR001242">
    <property type="entry name" value="Condensation_dom"/>
</dbReference>
<evidence type="ECO:0000256" key="1">
    <source>
        <dbReference type="ARBA" id="ARBA00001957"/>
    </source>
</evidence>
<proteinExistence type="predicted"/>
<dbReference type="SMART" id="SM00823">
    <property type="entry name" value="PKS_PP"/>
    <property type="match status" value="1"/>
</dbReference>
<dbReference type="InterPro" id="IPR023213">
    <property type="entry name" value="CAT-like_dom_sf"/>
</dbReference>
<dbReference type="InterPro" id="IPR029058">
    <property type="entry name" value="AB_hydrolase_fold"/>
</dbReference>
<evidence type="ECO:0000259" key="5">
    <source>
        <dbReference type="PROSITE" id="PS50075"/>
    </source>
</evidence>
<dbReference type="SUPFAM" id="SSF53474">
    <property type="entry name" value="alpha/beta-Hydrolases"/>
    <property type="match status" value="2"/>
</dbReference>
<dbReference type="Gene3D" id="3.40.50.1820">
    <property type="entry name" value="alpha/beta hydrolase"/>
    <property type="match status" value="1"/>
</dbReference>
<keyword evidence="3" id="KW-0597">Phosphoprotein</keyword>
<dbReference type="SUPFAM" id="SSF47336">
    <property type="entry name" value="ACP-like"/>
    <property type="match status" value="1"/>
</dbReference>
<feature type="compositionally biased region" description="Polar residues" evidence="4">
    <location>
        <begin position="7"/>
        <end position="17"/>
    </location>
</feature>
<dbReference type="EMBL" id="JACXAE010000110">
    <property type="protein sequence ID" value="MBD2777372.1"/>
    <property type="molecule type" value="Genomic_DNA"/>
</dbReference>
<dbReference type="InterPro" id="IPR009081">
    <property type="entry name" value="PP-bd_ACP"/>
</dbReference>